<dbReference type="Pfam" id="PF08242">
    <property type="entry name" value="Methyltransf_12"/>
    <property type="match status" value="1"/>
</dbReference>
<dbReference type="CDD" id="cd02440">
    <property type="entry name" value="AdoMet_MTases"/>
    <property type="match status" value="1"/>
</dbReference>
<proteinExistence type="predicted"/>
<feature type="coiled-coil region" evidence="1">
    <location>
        <begin position="170"/>
        <end position="245"/>
    </location>
</feature>
<reference evidence="3" key="1">
    <citation type="journal article" date="2015" name="Nature">
        <title>Complex archaea that bridge the gap between prokaryotes and eukaryotes.</title>
        <authorList>
            <person name="Spang A."/>
            <person name="Saw J.H."/>
            <person name="Jorgensen S.L."/>
            <person name="Zaremba-Niedzwiedzka K."/>
            <person name="Martijn J."/>
            <person name="Lind A.E."/>
            <person name="van Eijk R."/>
            <person name="Schleper C."/>
            <person name="Guy L."/>
            <person name="Ettema T.J."/>
        </authorList>
    </citation>
    <scope>NUCLEOTIDE SEQUENCE</scope>
</reference>
<sequence>MGTLDINKQIKRHWEKYTIKEVGFINNTRFHPSRQKFVDYVILNHINSIVEIGAGELIEYSSIKEQNPDIKYGVIDISDVFLDYCRREHPTIDVFQCPIEKYSSDRQFDLVYAMSVIEHLGDVESAICNMSHISREFYYVLFKWKNSEEELVPNLSKRQCRECKKDKLKIKKYKETREKTKRVIKKCSKEIIRYKNEITKYISKITHASETVQYKSKIVQYKNKITQCENKIAKYRNEVTQYKDEIMK</sequence>
<accession>A0A0F9H2E4</accession>
<dbReference type="EMBL" id="LAZR01016272">
    <property type="protein sequence ID" value="KKM05214.1"/>
    <property type="molecule type" value="Genomic_DNA"/>
</dbReference>
<dbReference type="SUPFAM" id="SSF53335">
    <property type="entry name" value="S-adenosyl-L-methionine-dependent methyltransferases"/>
    <property type="match status" value="1"/>
</dbReference>
<name>A0A0F9H2E4_9ZZZZ</name>
<evidence type="ECO:0000313" key="3">
    <source>
        <dbReference type="EMBL" id="KKM05214.1"/>
    </source>
</evidence>
<dbReference type="AlphaFoldDB" id="A0A0F9H2E4"/>
<gene>
    <name evidence="3" type="ORF">LCGC14_1756370</name>
</gene>
<dbReference type="InterPro" id="IPR029063">
    <property type="entry name" value="SAM-dependent_MTases_sf"/>
</dbReference>
<protein>
    <recommendedName>
        <fullName evidence="2">Methyltransferase type 12 domain-containing protein</fullName>
    </recommendedName>
</protein>
<dbReference type="Gene3D" id="3.40.50.150">
    <property type="entry name" value="Vaccinia Virus protein VP39"/>
    <property type="match status" value="1"/>
</dbReference>
<evidence type="ECO:0000259" key="2">
    <source>
        <dbReference type="Pfam" id="PF08242"/>
    </source>
</evidence>
<evidence type="ECO:0000256" key="1">
    <source>
        <dbReference type="SAM" id="Coils"/>
    </source>
</evidence>
<organism evidence="3">
    <name type="scientific">marine sediment metagenome</name>
    <dbReference type="NCBI Taxonomy" id="412755"/>
    <lineage>
        <taxon>unclassified sequences</taxon>
        <taxon>metagenomes</taxon>
        <taxon>ecological metagenomes</taxon>
    </lineage>
</organism>
<keyword evidence="1" id="KW-0175">Coiled coil</keyword>
<feature type="domain" description="Methyltransferase type 12" evidence="2">
    <location>
        <begin position="50"/>
        <end position="131"/>
    </location>
</feature>
<dbReference type="InterPro" id="IPR013217">
    <property type="entry name" value="Methyltransf_12"/>
</dbReference>
<comment type="caution">
    <text evidence="3">The sequence shown here is derived from an EMBL/GenBank/DDBJ whole genome shotgun (WGS) entry which is preliminary data.</text>
</comment>